<sequence length="153" mass="17042">MAIRSGNTLSVRPFAGSVVPMNRAQMPAFPAVVFEAVGAASETRTIRRDTDTALRITAEVDTPADIQAVIVRPVLRSFDLRGWVVRFPTVLSDTAVRIYRPVERRSDTRCAVFAEIERTSDSKQLVVRETSRQAEARQTVFAVLIREGHTIQT</sequence>
<evidence type="ECO:0000313" key="1">
    <source>
        <dbReference type="EMBL" id="VBB41639.1"/>
    </source>
</evidence>
<gene>
    <name evidence="1" type="ORF">TRIP_B120074</name>
</gene>
<protein>
    <submittedName>
        <fullName evidence="1">Uncharacterized protein</fullName>
    </submittedName>
</protein>
<proteinExistence type="predicted"/>
<name>A0A653A0T1_UNCDX</name>
<dbReference type="AlphaFoldDB" id="A0A653A0T1"/>
<accession>A0A653A0T1</accession>
<dbReference type="EMBL" id="UPXX01000004">
    <property type="protein sequence ID" value="VBB41639.1"/>
    <property type="molecule type" value="Genomic_DNA"/>
</dbReference>
<organism evidence="1">
    <name type="scientific">Uncultured Desulfatiglans sp</name>
    <dbReference type="NCBI Taxonomy" id="1748965"/>
    <lineage>
        <taxon>Bacteria</taxon>
        <taxon>Pseudomonadati</taxon>
        <taxon>Thermodesulfobacteriota</taxon>
        <taxon>Desulfobacteria</taxon>
        <taxon>Desulfatiglandales</taxon>
        <taxon>Desulfatiglandaceae</taxon>
        <taxon>Desulfatiglans</taxon>
        <taxon>environmental samples</taxon>
    </lineage>
</organism>
<reference evidence="1" key="1">
    <citation type="submission" date="2018-07" db="EMBL/GenBank/DDBJ databases">
        <authorList>
            <consortium name="Genoscope - CEA"/>
            <person name="William W."/>
        </authorList>
    </citation>
    <scope>NUCLEOTIDE SEQUENCE</scope>
    <source>
        <strain evidence="1">IK1</strain>
    </source>
</reference>